<name>A0A412WEY8_9BACT</name>
<organism evidence="2 3">
    <name type="scientific">Odoribacter splanchnicus</name>
    <dbReference type="NCBI Taxonomy" id="28118"/>
    <lineage>
        <taxon>Bacteria</taxon>
        <taxon>Pseudomonadati</taxon>
        <taxon>Bacteroidota</taxon>
        <taxon>Bacteroidia</taxon>
        <taxon>Bacteroidales</taxon>
        <taxon>Odoribacteraceae</taxon>
        <taxon>Odoribacter</taxon>
    </lineage>
</organism>
<dbReference type="Proteomes" id="UP000283426">
    <property type="component" value="Unassembled WGS sequence"/>
</dbReference>
<protein>
    <submittedName>
        <fullName evidence="2">Uncharacterized protein</fullName>
    </submittedName>
</protein>
<evidence type="ECO:0000256" key="1">
    <source>
        <dbReference type="SAM" id="MobiDB-lite"/>
    </source>
</evidence>
<accession>A0A412WEY8</accession>
<gene>
    <name evidence="2" type="ORF">DWW24_10980</name>
</gene>
<comment type="caution">
    <text evidence="2">The sequence shown here is derived from an EMBL/GenBank/DDBJ whole genome shotgun (WGS) entry which is preliminary data.</text>
</comment>
<evidence type="ECO:0000313" key="3">
    <source>
        <dbReference type="Proteomes" id="UP000283426"/>
    </source>
</evidence>
<dbReference type="EMBL" id="QRYW01000021">
    <property type="protein sequence ID" value="RGV25775.1"/>
    <property type="molecule type" value="Genomic_DNA"/>
</dbReference>
<feature type="region of interest" description="Disordered" evidence="1">
    <location>
        <begin position="43"/>
        <end position="76"/>
    </location>
</feature>
<proteinExistence type="predicted"/>
<dbReference type="RefSeq" id="WP_118108147.1">
    <property type="nucleotide sequence ID" value="NZ_QRYW01000021.1"/>
</dbReference>
<dbReference type="AlphaFoldDB" id="A0A412WEY8"/>
<sequence length="76" mass="8804">MKVKILSDFRDKYDYSRLYKAGDVITLNEERGNELIALGLVEPFNKKEDTTEEEKEDTTEEEKEDTTGKGRKTKDA</sequence>
<feature type="compositionally biased region" description="Acidic residues" evidence="1">
    <location>
        <begin position="50"/>
        <end position="64"/>
    </location>
</feature>
<reference evidence="2 3" key="1">
    <citation type="submission" date="2018-08" db="EMBL/GenBank/DDBJ databases">
        <title>A genome reference for cultivated species of the human gut microbiota.</title>
        <authorList>
            <person name="Zou Y."/>
            <person name="Xue W."/>
            <person name="Luo G."/>
        </authorList>
    </citation>
    <scope>NUCLEOTIDE SEQUENCE [LARGE SCALE GENOMIC DNA]</scope>
    <source>
        <strain evidence="2 3">AF14-6AC</strain>
    </source>
</reference>
<evidence type="ECO:0000313" key="2">
    <source>
        <dbReference type="EMBL" id="RGV25775.1"/>
    </source>
</evidence>
<feature type="compositionally biased region" description="Basic and acidic residues" evidence="1">
    <location>
        <begin position="65"/>
        <end position="76"/>
    </location>
</feature>